<accession>A0A226EQW9</accession>
<feature type="signal peptide" evidence="2">
    <location>
        <begin position="1"/>
        <end position="20"/>
    </location>
</feature>
<evidence type="ECO:0000256" key="2">
    <source>
        <dbReference type="SAM" id="SignalP"/>
    </source>
</evidence>
<feature type="region of interest" description="Disordered" evidence="1">
    <location>
        <begin position="281"/>
        <end position="403"/>
    </location>
</feature>
<evidence type="ECO:0000256" key="1">
    <source>
        <dbReference type="SAM" id="MobiDB-lite"/>
    </source>
</evidence>
<protein>
    <submittedName>
        <fullName evidence="3">Matrix metalloproteinase-9</fullName>
    </submittedName>
</protein>
<feature type="compositionally biased region" description="Pro residues" evidence="1">
    <location>
        <begin position="283"/>
        <end position="340"/>
    </location>
</feature>
<keyword evidence="4" id="KW-1185">Reference proteome</keyword>
<gene>
    <name evidence="3" type="ORF">Fcan01_04872</name>
</gene>
<dbReference type="OrthoDB" id="6380971at2759"/>
<evidence type="ECO:0000313" key="4">
    <source>
        <dbReference type="Proteomes" id="UP000198287"/>
    </source>
</evidence>
<dbReference type="EMBL" id="LNIX01000002">
    <property type="protein sequence ID" value="OXA60025.1"/>
    <property type="molecule type" value="Genomic_DNA"/>
</dbReference>
<dbReference type="PRINTS" id="PR01217">
    <property type="entry name" value="PRICHEXTENSN"/>
</dbReference>
<keyword evidence="2" id="KW-0732">Signal</keyword>
<organism evidence="3 4">
    <name type="scientific">Folsomia candida</name>
    <name type="common">Springtail</name>
    <dbReference type="NCBI Taxonomy" id="158441"/>
    <lineage>
        <taxon>Eukaryota</taxon>
        <taxon>Metazoa</taxon>
        <taxon>Ecdysozoa</taxon>
        <taxon>Arthropoda</taxon>
        <taxon>Hexapoda</taxon>
        <taxon>Collembola</taxon>
        <taxon>Entomobryomorpha</taxon>
        <taxon>Isotomoidea</taxon>
        <taxon>Isotomidae</taxon>
        <taxon>Proisotominae</taxon>
        <taxon>Folsomia</taxon>
    </lineage>
</organism>
<reference evidence="3 4" key="1">
    <citation type="submission" date="2015-12" db="EMBL/GenBank/DDBJ databases">
        <title>The genome of Folsomia candida.</title>
        <authorList>
            <person name="Faddeeva A."/>
            <person name="Derks M.F."/>
            <person name="Anvar Y."/>
            <person name="Smit S."/>
            <person name="Van Straalen N."/>
            <person name="Roelofs D."/>
        </authorList>
    </citation>
    <scope>NUCLEOTIDE SEQUENCE [LARGE SCALE GENOMIC DNA]</scope>
    <source>
        <strain evidence="3 4">VU population</strain>
        <tissue evidence="3">Whole body</tissue>
    </source>
</reference>
<sequence>MKSILFLVASVVALTTVAQGRVAVTNQNYTIPSAKVWLVQTITFSYVNRLLEELRDNMYASPGEAMASIIPPIDDPLIVAPVEIPVEIRFDIDGKPISVTGLLALTDDTEVTGLGNLEDNFELSLQLPPYKAAWDVTIPSINVNGLYNMDLILDLGTPHSVTGSGALTASVTEVFLHIVATLKVVGNLGVRELELDLGFKGLTLDGGEAHVDETPINWESVGNNLQTWFDTTWTNNPEVKGIITEAVRCSVDHVINSCTLIGLPLDPSCLKIELNMDCLLPPTTDPTEPPTTDPTVPPTSDPTEPPTTDPTVPPTSDPTEPPTSDPTEPPTTDPTEPPTTSPTVAPTTNPTVAPTTDPTVAPTTNPTVAPTTNPTVAPTTNPTVAPTTNPTVAPTTNPTVAPTTTPLLHQLQPHCCTNYKPHCCTNYKPHCCTNYKPHCCTNYKPHCCTNYRPHNDHSSYNNVFRIFNYV</sequence>
<proteinExistence type="predicted"/>
<name>A0A226EQW9_FOLCA</name>
<dbReference type="Proteomes" id="UP000198287">
    <property type="component" value="Unassembled WGS sequence"/>
</dbReference>
<dbReference type="AlphaFoldDB" id="A0A226EQW9"/>
<feature type="compositionally biased region" description="Low complexity" evidence="1">
    <location>
        <begin position="341"/>
        <end position="403"/>
    </location>
</feature>
<comment type="caution">
    <text evidence="3">The sequence shown here is derived from an EMBL/GenBank/DDBJ whole genome shotgun (WGS) entry which is preliminary data.</text>
</comment>
<feature type="chain" id="PRO_5011968556" evidence="2">
    <location>
        <begin position="21"/>
        <end position="470"/>
    </location>
</feature>
<dbReference type="STRING" id="158441.A0A226EQW9"/>
<evidence type="ECO:0000313" key="3">
    <source>
        <dbReference type="EMBL" id="OXA60025.1"/>
    </source>
</evidence>